<feature type="coiled-coil region" evidence="1">
    <location>
        <begin position="449"/>
        <end position="514"/>
    </location>
</feature>
<gene>
    <name evidence="2" type="ORF">GC250_04365</name>
</gene>
<dbReference type="PANTHER" id="PTHR40707">
    <property type="entry name" value="POSSIBLE NUCLEASE OF RNASE H FOLD, RUVC/YQGF FAMILY"/>
    <property type="match status" value="1"/>
</dbReference>
<evidence type="ECO:0000256" key="1">
    <source>
        <dbReference type="SAM" id="Coils"/>
    </source>
</evidence>
<dbReference type="Proteomes" id="UP000470772">
    <property type="component" value="Unassembled WGS sequence"/>
</dbReference>
<dbReference type="InterPro" id="IPR007408">
    <property type="entry name" value="DUF460"/>
</dbReference>
<evidence type="ECO:0000313" key="2">
    <source>
        <dbReference type="EMBL" id="MUN28689.1"/>
    </source>
</evidence>
<dbReference type="AlphaFoldDB" id="A0A6A9QKP4"/>
<name>A0A6A9QKP4_SULME</name>
<keyword evidence="3" id="KW-1185">Reference proteome</keyword>
<protein>
    <submittedName>
        <fullName evidence="2">DUF460 domain-containing protein</fullName>
    </submittedName>
</protein>
<accession>A0A6A9QKP4</accession>
<keyword evidence="1" id="KW-0175">Coiled coil</keyword>
<reference evidence="2 3" key="1">
    <citation type="submission" date="2019-10" db="EMBL/GenBank/DDBJ databases">
        <title>Sequencing and Assembly of Multiple Reported Metal-Biooxidizing Members of the Extremely Thermoacidophilic Archaeal Family Sulfolobaceae.</title>
        <authorList>
            <person name="Counts J.A."/>
            <person name="Kelly R.M."/>
        </authorList>
    </citation>
    <scope>NUCLEOTIDE SEQUENCE [LARGE SCALE GENOMIC DNA]</scope>
    <source>
        <strain evidence="2 3">DSM 6482</strain>
    </source>
</reference>
<dbReference type="Pfam" id="PF04312">
    <property type="entry name" value="DUF460"/>
    <property type="match status" value="1"/>
</dbReference>
<evidence type="ECO:0000313" key="3">
    <source>
        <dbReference type="Proteomes" id="UP000470772"/>
    </source>
</evidence>
<dbReference type="PANTHER" id="PTHR40707:SF1">
    <property type="entry name" value="DUF460 DOMAIN-CONTAINING PROTEIN"/>
    <property type="match status" value="1"/>
</dbReference>
<sequence>MIVIGVDIEPNESPSKGEPHYAVVAINEKGELIEKSEFAPRSRVIRLAWEMKAEIIAIDNIYELGETDRDVINFIKFLPEYTKIVQTTFNKGEFKSIKELALEMGILDNVMKLSPLRTAYVNCMLAIRGYGKVINPVEKRTKIIVARGRNLGPGGMSQNRYKRHIRGLLLRVAREIKEKLDRNGLDYDVIIRRTRAGIEGAVFTVYSPRERLYGIVKKMRGNDVVVDIRPIYKNKIEFNEPEREIKRRIIVGLDPGLEVGIAIIDIHGRPLLLESRRSIDREEIINIIMSYGVPTIIATDVNPVPDAVKKIASTLNCRLFVPDREISAEEKQQIVSIFSKKTGMRIIDAHTRDSLSAALKAFHEIENKLRQAESLINRLELDINEERVYDCVIKGEPISSCIEKEIEEVLNKENNVKVIKQVKQVAENQQPKDEINKLKLENIRLRRTISSIIIEKEMLERRIEETKLNLKKDLERDRRIYELQLQLTEKDKLINSLTQTKLKNEAEIKQLKDVILKLSRNDAIPVFDDSSPLVCVKDGKLFFLGEEIDPIIVPFFNGQVAVIEKDTLNWLRLMSKELEIENSKKIDLKGLIESYRSSRSKHSNFSF</sequence>
<comment type="caution">
    <text evidence="2">The sequence shown here is derived from an EMBL/GenBank/DDBJ whole genome shotgun (WGS) entry which is preliminary data.</text>
</comment>
<feature type="coiled-coil region" evidence="1">
    <location>
        <begin position="355"/>
        <end position="382"/>
    </location>
</feature>
<organism evidence="2 3">
    <name type="scientific">Sulfuracidifex metallicus DSM 6482 = JCM 9184</name>
    <dbReference type="NCBI Taxonomy" id="523847"/>
    <lineage>
        <taxon>Archaea</taxon>
        <taxon>Thermoproteota</taxon>
        <taxon>Thermoprotei</taxon>
        <taxon>Sulfolobales</taxon>
        <taxon>Sulfolobaceae</taxon>
        <taxon>Sulfuracidifex</taxon>
    </lineage>
</organism>
<proteinExistence type="predicted"/>
<dbReference type="EMBL" id="WGGD01000005">
    <property type="protein sequence ID" value="MUN28689.1"/>
    <property type="molecule type" value="Genomic_DNA"/>
</dbReference>
<dbReference type="RefSeq" id="WP_156016385.1">
    <property type="nucleotide sequence ID" value="NZ_WGGD01000005.1"/>
</dbReference>